<dbReference type="GO" id="GO:0008168">
    <property type="term" value="F:methyltransferase activity"/>
    <property type="evidence" value="ECO:0007669"/>
    <property type="project" value="InterPro"/>
</dbReference>
<evidence type="ECO:0000313" key="1">
    <source>
        <dbReference type="EMBL" id="SVD36985.1"/>
    </source>
</evidence>
<accession>A0A382UT64</accession>
<sequence length="56" mass="6055">LECCAREATDAGIEPPAVVVLGEVVRLRQSLDWLGALEGRVLQRDPLGKRTLPETG</sequence>
<gene>
    <name evidence="1" type="ORF">METZ01_LOCUS389839</name>
</gene>
<evidence type="ECO:0008006" key="2">
    <source>
        <dbReference type="Google" id="ProtNLM"/>
    </source>
</evidence>
<proteinExistence type="predicted"/>
<dbReference type="InterPro" id="IPR014776">
    <property type="entry name" value="4pyrrole_Mease_sub2"/>
</dbReference>
<dbReference type="AlphaFoldDB" id="A0A382UT64"/>
<protein>
    <recommendedName>
        <fullName evidence="2">Tetrapyrrole methylase domain-containing protein</fullName>
    </recommendedName>
</protein>
<feature type="non-terminal residue" evidence="1">
    <location>
        <position position="1"/>
    </location>
</feature>
<dbReference type="Gene3D" id="3.30.950.10">
    <property type="entry name" value="Methyltransferase, Cobalt-precorrin-4 Transmethylase, Domain 2"/>
    <property type="match status" value="1"/>
</dbReference>
<name>A0A382UT64_9ZZZZ</name>
<reference evidence="1" key="1">
    <citation type="submission" date="2018-05" db="EMBL/GenBank/DDBJ databases">
        <authorList>
            <person name="Lanie J.A."/>
            <person name="Ng W.-L."/>
            <person name="Kazmierczak K.M."/>
            <person name="Andrzejewski T.M."/>
            <person name="Davidsen T.M."/>
            <person name="Wayne K.J."/>
            <person name="Tettelin H."/>
            <person name="Glass J.I."/>
            <person name="Rusch D."/>
            <person name="Podicherti R."/>
            <person name="Tsui H.-C.T."/>
            <person name="Winkler M.E."/>
        </authorList>
    </citation>
    <scope>NUCLEOTIDE SEQUENCE</scope>
</reference>
<dbReference type="EMBL" id="UINC01146323">
    <property type="protein sequence ID" value="SVD36985.1"/>
    <property type="molecule type" value="Genomic_DNA"/>
</dbReference>
<organism evidence="1">
    <name type="scientific">marine metagenome</name>
    <dbReference type="NCBI Taxonomy" id="408172"/>
    <lineage>
        <taxon>unclassified sequences</taxon>
        <taxon>metagenomes</taxon>
        <taxon>ecological metagenomes</taxon>
    </lineage>
</organism>